<evidence type="ECO:0000256" key="6">
    <source>
        <dbReference type="ARBA" id="ARBA00022618"/>
    </source>
</evidence>
<keyword evidence="5" id="KW-0963">Cytoplasm</keyword>
<comment type="subcellular location">
    <subcellularLocation>
        <location evidence="2">Chromosome</location>
        <location evidence="2">Centromere</location>
        <location evidence="2">Kinetochore</location>
    </subcellularLocation>
    <subcellularLocation>
        <location evidence="1">Cytoplasm</location>
    </subcellularLocation>
</comment>
<dbReference type="GO" id="GO:1990423">
    <property type="term" value="C:RZZ complex"/>
    <property type="evidence" value="ECO:0007669"/>
    <property type="project" value="TreeGrafter"/>
</dbReference>
<keyword evidence="7" id="KW-0498">Mitosis</keyword>
<evidence type="ECO:0000256" key="9">
    <source>
        <dbReference type="ARBA" id="ARBA00023306"/>
    </source>
</evidence>
<dbReference type="InterPro" id="IPR055148">
    <property type="entry name" value="ZW10_C_2"/>
</dbReference>
<dbReference type="PANTHER" id="PTHR12205:SF0">
    <property type="entry name" value="CENTROMERE_KINETOCHORE PROTEIN ZW10 HOMOLOG"/>
    <property type="match status" value="1"/>
</dbReference>
<evidence type="ECO:0000313" key="16">
    <source>
        <dbReference type="RefSeq" id="XP_015516849.2"/>
    </source>
</evidence>
<dbReference type="Pfam" id="PF20665">
    <property type="entry name" value="Zw10_middle"/>
    <property type="match status" value="1"/>
</dbReference>
<dbReference type="GO" id="GO:0005737">
    <property type="term" value="C:cytoplasm"/>
    <property type="evidence" value="ECO:0007669"/>
    <property type="project" value="UniProtKB-SubCell"/>
</dbReference>
<evidence type="ECO:0000256" key="3">
    <source>
        <dbReference type="ARBA" id="ARBA00006245"/>
    </source>
</evidence>
<evidence type="ECO:0000259" key="12">
    <source>
        <dbReference type="Pfam" id="PF20665"/>
    </source>
</evidence>
<feature type="domain" description="ZW10 C-terminal helical" evidence="14">
    <location>
        <begin position="577"/>
        <end position="721"/>
    </location>
</feature>
<dbReference type="InParanoid" id="A0A6J0BQK3"/>
<dbReference type="GO" id="GO:0051301">
    <property type="term" value="P:cell division"/>
    <property type="evidence" value="ECO:0007669"/>
    <property type="project" value="UniProtKB-KW"/>
</dbReference>
<keyword evidence="8" id="KW-0995">Kinetochore</keyword>
<dbReference type="KEGG" id="nlo:107222132"/>
<dbReference type="Pfam" id="PF06248">
    <property type="entry name" value="Zw10_N"/>
    <property type="match status" value="1"/>
</dbReference>
<dbReference type="GO" id="GO:0006888">
    <property type="term" value="P:endoplasmic reticulum to Golgi vesicle-mediated transport"/>
    <property type="evidence" value="ECO:0007669"/>
    <property type="project" value="TreeGrafter"/>
</dbReference>
<dbReference type="Gene3D" id="1.10.357.150">
    <property type="match status" value="1"/>
</dbReference>
<dbReference type="InterPro" id="IPR048343">
    <property type="entry name" value="ZW10_C"/>
</dbReference>
<dbReference type="AlphaFoldDB" id="A0A6J0BQK3"/>
<dbReference type="GO" id="GO:0007094">
    <property type="term" value="P:mitotic spindle assembly checkpoint signaling"/>
    <property type="evidence" value="ECO:0007669"/>
    <property type="project" value="TreeGrafter"/>
</dbReference>
<protein>
    <submittedName>
        <fullName evidence="16">Centromere/kinetochore protein zw10 homolog</fullName>
    </submittedName>
</protein>
<feature type="domain" description="Centromere/kinetochore protein zw10 C-terminal" evidence="13">
    <location>
        <begin position="425"/>
        <end position="553"/>
    </location>
</feature>
<evidence type="ECO:0000313" key="15">
    <source>
        <dbReference type="Proteomes" id="UP000829291"/>
    </source>
</evidence>
<dbReference type="InterPro" id="IPR048344">
    <property type="entry name" value="Zw10_middle"/>
</dbReference>
<dbReference type="InterPro" id="IPR046362">
    <property type="entry name" value="Zw10/DSL1_C_sf"/>
</dbReference>
<evidence type="ECO:0000256" key="10">
    <source>
        <dbReference type="ARBA" id="ARBA00023328"/>
    </source>
</evidence>
<sequence length="722" mass="83442">MSSFLADVLVTAGKFEKIDLTTKISELQAQISKSKCDVKEYIKDNYIEFVPKLKKDQSLIHDIQRHFDEINILQKRVQDQIKIELSGSTRELKNLSNDLQKSSISLALSSRLIEITDCLQSAESYKRDKQYVEAAKTLQCMQKLLDDPNTDLQYLDIFRALKNNYSATYGTFLTDVTVLWQQYIQWEIVEDSSQHSCVNLSIKCDLEEMQNLVEALHHVDNLSGNLNKLANKLMKYLIGPIINYKCSVFVTDETKFSVQHLDETKKPEYKSVLHNLTLLFQFMHQNLNVRLKDGQRFLTKLEPHIFKQFSENLINDCISHTIPSSSLELQNFEPVIQDISKFQDYLVEIEFIAPDKVFLSEYIKNVDGLFIKKICQDFLGKARTVMKKDLHDTVKHEIQGPQKWLDNTSASNDFTINRKLSEDTFQLPPCQISKSVKEILDLVKEILDETCRSSDMCAVRLFYTSRNIVEMYAVLVPEHHKKFLETIPQQVALFHNNCMYLAHHLFVLTHEYKNKLPDVLRNRNVTYTDQTLVLRSTGSECFLEHMKYQRNIIIDILRESGLSTLGQVPELPPNTEKAIRQCIRQLELLKTVWLNVLPSNIYCRAVGCIMNSMIDELVTRVINVEDIPADVATELVTLFNMIMNRAPSIFPEPNTIRLHVKRWQKLSELVIVLGASLKEIDNRWADGKGLLAHEFTAAQVKQLIRALFQNTDRRSMLLASIK</sequence>
<organism evidence="16">
    <name type="scientific">Neodiprion lecontei</name>
    <name type="common">Redheaded pine sawfly</name>
    <dbReference type="NCBI Taxonomy" id="441921"/>
    <lineage>
        <taxon>Eukaryota</taxon>
        <taxon>Metazoa</taxon>
        <taxon>Ecdysozoa</taxon>
        <taxon>Arthropoda</taxon>
        <taxon>Hexapoda</taxon>
        <taxon>Insecta</taxon>
        <taxon>Pterygota</taxon>
        <taxon>Neoptera</taxon>
        <taxon>Endopterygota</taxon>
        <taxon>Hymenoptera</taxon>
        <taxon>Tenthredinoidea</taxon>
        <taxon>Diprionidae</taxon>
        <taxon>Diprioninae</taxon>
        <taxon>Neodiprion</taxon>
    </lineage>
</organism>
<feature type="domain" description="Centromere/kinetochore protein zw10 N-terminal" evidence="11">
    <location>
        <begin position="30"/>
        <end position="117"/>
    </location>
</feature>
<dbReference type="Proteomes" id="UP000829291">
    <property type="component" value="Chromosome 3"/>
</dbReference>
<evidence type="ECO:0000259" key="13">
    <source>
        <dbReference type="Pfam" id="PF20666"/>
    </source>
</evidence>
<dbReference type="RefSeq" id="XP_015516849.2">
    <property type="nucleotide sequence ID" value="XM_015661363.2"/>
</dbReference>
<keyword evidence="6" id="KW-0132">Cell division</keyword>
<dbReference type="PANTHER" id="PTHR12205">
    <property type="entry name" value="CENTROMERE/KINETOCHORE PROTEIN ZW10"/>
    <property type="match status" value="1"/>
</dbReference>
<evidence type="ECO:0000256" key="1">
    <source>
        <dbReference type="ARBA" id="ARBA00004496"/>
    </source>
</evidence>
<proteinExistence type="inferred from homology"/>
<keyword evidence="4" id="KW-0158">Chromosome</keyword>
<keyword evidence="10" id="KW-0137">Centromere</keyword>
<dbReference type="InterPro" id="IPR009361">
    <property type="entry name" value="Zw10_N"/>
</dbReference>
<dbReference type="FunCoup" id="A0A6J0BQK3">
    <property type="interactions" value="1723"/>
</dbReference>
<dbReference type="Pfam" id="PF22766">
    <property type="entry name" value="ZW10_C2"/>
    <property type="match status" value="1"/>
</dbReference>
<evidence type="ECO:0000256" key="7">
    <source>
        <dbReference type="ARBA" id="ARBA00022776"/>
    </source>
</evidence>
<evidence type="ECO:0000256" key="2">
    <source>
        <dbReference type="ARBA" id="ARBA00004629"/>
    </source>
</evidence>
<keyword evidence="15" id="KW-1185">Reference proteome</keyword>
<evidence type="ECO:0000256" key="8">
    <source>
        <dbReference type="ARBA" id="ARBA00022838"/>
    </source>
</evidence>
<evidence type="ECO:0000259" key="14">
    <source>
        <dbReference type="Pfam" id="PF22766"/>
    </source>
</evidence>
<dbReference type="GO" id="GO:0005634">
    <property type="term" value="C:nucleus"/>
    <property type="evidence" value="ECO:0007669"/>
    <property type="project" value="InterPro"/>
</dbReference>
<dbReference type="GeneID" id="107222132"/>
<accession>A0A6J0BQK3</accession>
<comment type="similarity">
    <text evidence="3">Belongs to the ZW10 family.</text>
</comment>
<gene>
    <name evidence="16" type="primary">LOC107222132</name>
</gene>
<feature type="domain" description="Centromere/kinetochore protein zw10 middle" evidence="12">
    <location>
        <begin position="180"/>
        <end position="386"/>
    </location>
</feature>
<evidence type="ECO:0000259" key="11">
    <source>
        <dbReference type="Pfam" id="PF06248"/>
    </source>
</evidence>
<evidence type="ECO:0000256" key="5">
    <source>
        <dbReference type="ARBA" id="ARBA00022490"/>
    </source>
</evidence>
<dbReference type="Pfam" id="PF20666">
    <property type="entry name" value="ZW10_C"/>
    <property type="match status" value="1"/>
</dbReference>
<name>A0A6J0BQK3_NEOLC</name>
<evidence type="ECO:0000256" key="4">
    <source>
        <dbReference type="ARBA" id="ARBA00022454"/>
    </source>
</evidence>
<dbReference type="OrthoDB" id="534815at2759"/>
<keyword evidence="9" id="KW-0131">Cell cycle</keyword>
<reference evidence="16" key="1">
    <citation type="submission" date="2025-08" db="UniProtKB">
        <authorList>
            <consortium name="RefSeq"/>
        </authorList>
    </citation>
    <scope>IDENTIFICATION</scope>
    <source>
        <tissue evidence="16">Thorax and Abdomen</tissue>
    </source>
</reference>